<keyword evidence="1" id="KW-0472">Membrane</keyword>
<feature type="transmembrane region" description="Helical" evidence="1">
    <location>
        <begin position="113"/>
        <end position="130"/>
    </location>
</feature>
<feature type="transmembrane region" description="Helical" evidence="1">
    <location>
        <begin position="32"/>
        <end position="55"/>
    </location>
</feature>
<organism evidence="2">
    <name type="scientific">freshwater metagenome</name>
    <dbReference type="NCBI Taxonomy" id="449393"/>
    <lineage>
        <taxon>unclassified sequences</taxon>
        <taxon>metagenomes</taxon>
        <taxon>ecological metagenomes</taxon>
    </lineage>
</organism>
<keyword evidence="1" id="KW-0812">Transmembrane</keyword>
<gene>
    <name evidence="2" type="ORF">UFOPK2106_00667</name>
</gene>
<feature type="transmembrane region" description="Helical" evidence="1">
    <location>
        <begin position="136"/>
        <end position="157"/>
    </location>
</feature>
<dbReference type="EMBL" id="CAEZVS010000098">
    <property type="protein sequence ID" value="CAB4637898.1"/>
    <property type="molecule type" value="Genomic_DNA"/>
</dbReference>
<feature type="transmembrane region" description="Helical" evidence="1">
    <location>
        <begin position="87"/>
        <end position="106"/>
    </location>
</feature>
<evidence type="ECO:0000256" key="1">
    <source>
        <dbReference type="SAM" id="Phobius"/>
    </source>
</evidence>
<protein>
    <submittedName>
        <fullName evidence="2">Unannotated protein</fullName>
    </submittedName>
</protein>
<name>A0A6J6JN03_9ZZZZ</name>
<proteinExistence type="predicted"/>
<evidence type="ECO:0000313" key="2">
    <source>
        <dbReference type="EMBL" id="CAB4637898.1"/>
    </source>
</evidence>
<dbReference type="AlphaFoldDB" id="A0A6J6JN03"/>
<reference evidence="2" key="1">
    <citation type="submission" date="2020-05" db="EMBL/GenBank/DDBJ databases">
        <authorList>
            <person name="Chiriac C."/>
            <person name="Salcher M."/>
            <person name="Ghai R."/>
            <person name="Kavagutti S V."/>
        </authorList>
    </citation>
    <scope>NUCLEOTIDE SEQUENCE</scope>
</reference>
<feature type="transmembrane region" description="Helical" evidence="1">
    <location>
        <begin position="7"/>
        <end position="26"/>
    </location>
</feature>
<feature type="transmembrane region" description="Helical" evidence="1">
    <location>
        <begin position="62"/>
        <end position="81"/>
    </location>
</feature>
<sequence length="319" mass="34389">MIRLPSWFIRLIATLFVLSPAVIGTLELFRAGFMLSSAVAVIIYLLVGLAAVFYYRQLKLPLTLAIAVTVTSLTIPLLVSVNLEPSALGTPATWYVTAVATILAIAAVRQQRLWAWIGVAVLTVELFSWGGVEALFVSGLAGAIGLVAAAHAISVGLERSERQRVEFLEKAKATQAASAADSAIRQERSERIAATLEGALPMLEKIATGNFSSGDQREATILEAELRDEIRGRMLINLKLKTSVRSARSRGVEVVVLDEGGLVSIPEQERDSLRNRLASELDQINSGRVTIRSPQQAGVRATFVASQKGTAKPDVFLKL</sequence>
<keyword evidence="1" id="KW-1133">Transmembrane helix</keyword>
<accession>A0A6J6JN03</accession>